<keyword evidence="2" id="KW-1185">Reference proteome</keyword>
<organism evidence="1 2">
    <name type="scientific">Ameca splendens</name>
    <dbReference type="NCBI Taxonomy" id="208324"/>
    <lineage>
        <taxon>Eukaryota</taxon>
        <taxon>Metazoa</taxon>
        <taxon>Chordata</taxon>
        <taxon>Craniata</taxon>
        <taxon>Vertebrata</taxon>
        <taxon>Euteleostomi</taxon>
        <taxon>Actinopterygii</taxon>
        <taxon>Neopterygii</taxon>
        <taxon>Teleostei</taxon>
        <taxon>Neoteleostei</taxon>
        <taxon>Acanthomorphata</taxon>
        <taxon>Ovalentaria</taxon>
        <taxon>Atherinomorphae</taxon>
        <taxon>Cyprinodontiformes</taxon>
        <taxon>Goodeidae</taxon>
        <taxon>Ameca</taxon>
    </lineage>
</organism>
<comment type="caution">
    <text evidence="1">The sequence shown here is derived from an EMBL/GenBank/DDBJ whole genome shotgun (WGS) entry which is preliminary data.</text>
</comment>
<proteinExistence type="predicted"/>
<reference evidence="1 2" key="1">
    <citation type="submission" date="2021-06" db="EMBL/GenBank/DDBJ databases">
        <authorList>
            <person name="Palmer J.M."/>
        </authorList>
    </citation>
    <scope>NUCLEOTIDE SEQUENCE [LARGE SCALE GENOMIC DNA]</scope>
    <source>
        <strain evidence="1 2">AS_MEX2019</strain>
        <tissue evidence="1">Muscle</tissue>
    </source>
</reference>
<sequence length="112" mass="12432">MLVSIVTSVTGAWHFLQTGTSRYFLALLFFPPFHHSFLGHYLLCFIPQSFLEMSKLTANLPLPLSEFLFILTAPLPPCSIYRSISLSSPSDSASPHHFLCLHASSSFCSLPV</sequence>
<evidence type="ECO:0000313" key="1">
    <source>
        <dbReference type="EMBL" id="MEQ2311856.1"/>
    </source>
</evidence>
<dbReference type="Proteomes" id="UP001469553">
    <property type="component" value="Unassembled WGS sequence"/>
</dbReference>
<evidence type="ECO:0000313" key="2">
    <source>
        <dbReference type="Proteomes" id="UP001469553"/>
    </source>
</evidence>
<name>A0ABV1A0T4_9TELE</name>
<accession>A0ABV1A0T4</accession>
<dbReference type="EMBL" id="JAHRIP010077628">
    <property type="protein sequence ID" value="MEQ2311856.1"/>
    <property type="molecule type" value="Genomic_DNA"/>
</dbReference>
<gene>
    <name evidence="1" type="ORF">AMECASPLE_024807</name>
</gene>
<protein>
    <submittedName>
        <fullName evidence="1">Uncharacterized protein</fullName>
    </submittedName>
</protein>